<keyword evidence="2" id="KW-0472">Membrane</keyword>
<proteinExistence type="predicted"/>
<dbReference type="Proteomes" id="UP000716446">
    <property type="component" value="Unassembled WGS sequence"/>
</dbReference>
<evidence type="ECO:0000313" key="3">
    <source>
        <dbReference type="EMBL" id="CAD0094049.1"/>
    </source>
</evidence>
<dbReference type="AlphaFoldDB" id="A0A9N8JW14"/>
<dbReference type="EMBL" id="CAIJEN010000014">
    <property type="protein sequence ID" value="CAD0094049.1"/>
    <property type="molecule type" value="Genomic_DNA"/>
</dbReference>
<evidence type="ECO:0000256" key="1">
    <source>
        <dbReference type="SAM" id="MobiDB-lite"/>
    </source>
</evidence>
<keyword evidence="2" id="KW-0812">Transmembrane</keyword>
<gene>
    <name evidence="3" type="ORF">AWRI4619_LOCUS8147</name>
</gene>
<feature type="region of interest" description="Disordered" evidence="1">
    <location>
        <begin position="53"/>
        <end position="78"/>
    </location>
</feature>
<feature type="compositionally biased region" description="Basic residues" evidence="1">
    <location>
        <begin position="60"/>
        <end position="72"/>
    </location>
</feature>
<feature type="transmembrane region" description="Helical" evidence="2">
    <location>
        <begin position="134"/>
        <end position="154"/>
    </location>
</feature>
<organism evidence="3 4">
    <name type="scientific">Aureobasidium vineae</name>
    <dbReference type="NCBI Taxonomy" id="2773715"/>
    <lineage>
        <taxon>Eukaryota</taxon>
        <taxon>Fungi</taxon>
        <taxon>Dikarya</taxon>
        <taxon>Ascomycota</taxon>
        <taxon>Pezizomycotina</taxon>
        <taxon>Dothideomycetes</taxon>
        <taxon>Dothideomycetidae</taxon>
        <taxon>Dothideales</taxon>
        <taxon>Saccotheciaceae</taxon>
        <taxon>Aureobasidium</taxon>
    </lineage>
</organism>
<protein>
    <submittedName>
        <fullName evidence="3">Uncharacterized protein</fullName>
    </submittedName>
</protein>
<sequence length="291" mass="32593">MASLWRPLRLLPPLQSTLSQSLGLRACTPLQSRLLHSSPIFYVRKPSKAVVKPIDGSAPTRKKQHKDALRKKQPADEKDEIERFNAESPTLIYEATKARQYVAWCLFASLLLGCVAAMQIGFFTTDPSKSDLRIASVFLLTALMWAILASWAAFGANDVIKKIWAIPSATGKPLLRIEPVKIALGKRPLPFDVPLGRVFSDKGFTETIAYFNATRDVRRKPGVLDALFGPVGTIMSANMKMIQRKSSFAQLRVADSGVWKVDLRDCKVPDGGKSMLFFTWYMRDHFTDNYL</sequence>
<keyword evidence="2" id="KW-1133">Transmembrane helix</keyword>
<comment type="caution">
    <text evidence="3">The sequence shown here is derived from an EMBL/GenBank/DDBJ whole genome shotgun (WGS) entry which is preliminary data.</text>
</comment>
<feature type="transmembrane region" description="Helical" evidence="2">
    <location>
        <begin position="101"/>
        <end position="122"/>
    </location>
</feature>
<keyword evidence="4" id="KW-1185">Reference proteome</keyword>
<reference evidence="3" key="1">
    <citation type="submission" date="2020-06" db="EMBL/GenBank/DDBJ databases">
        <authorList>
            <person name="Onetto C."/>
        </authorList>
    </citation>
    <scope>NUCLEOTIDE SEQUENCE</scope>
</reference>
<evidence type="ECO:0000313" key="4">
    <source>
        <dbReference type="Proteomes" id="UP000716446"/>
    </source>
</evidence>
<name>A0A9N8JW14_9PEZI</name>
<accession>A0A9N8JW14</accession>
<evidence type="ECO:0000256" key="2">
    <source>
        <dbReference type="SAM" id="Phobius"/>
    </source>
</evidence>